<comment type="catalytic activity">
    <reaction evidence="1">
        <text>S-ubiquitinyl-[E2 ubiquitin-conjugating enzyme]-L-cysteine + [acceptor protein]-L-lysine = [E2 ubiquitin-conjugating enzyme]-L-cysteine + N(6)-ubiquitinyl-[acceptor protein]-L-lysine.</text>
        <dbReference type="EC" id="2.3.2.27"/>
    </reaction>
</comment>
<dbReference type="EC" id="2.3.2.27" evidence="2"/>
<evidence type="ECO:0000256" key="1">
    <source>
        <dbReference type="ARBA" id="ARBA00000900"/>
    </source>
</evidence>
<sequence>MQQKNDNSPPENHHSHIQQHRRRGQQQQQNHQYYPNYFPNQSMMYPHSLLPIYGFSSLEYPPYHHYPMLPGSSFTPSALPYNTAMLMQGNYVQATTGFDNHHHISQPANLVLPPPAGEYEENNTNNTGGWFQESDDQFSNIFMRIRIEPEEETALVELSRGQEPVVFDLHEDSNADVEESDGPGDDWLEETISQHLKTRRYHTTPGVKQAEHEEAEICVVCQSEYENEEILATLACGHEYHSNCIKGWLIKRNVCPICKRTALPNFDCSTRIG</sequence>
<evidence type="ECO:0000313" key="11">
    <source>
        <dbReference type="Proteomes" id="UP001652660"/>
    </source>
</evidence>
<evidence type="ECO:0000256" key="4">
    <source>
        <dbReference type="ARBA" id="ARBA00022723"/>
    </source>
</evidence>
<dbReference type="SMART" id="SM00184">
    <property type="entry name" value="RING"/>
    <property type="match status" value="1"/>
</dbReference>
<keyword evidence="4" id="KW-0479">Metal-binding</keyword>
<feature type="region of interest" description="Disordered" evidence="9">
    <location>
        <begin position="1"/>
        <end position="29"/>
    </location>
</feature>
<feature type="compositionally biased region" description="Polar residues" evidence="9">
    <location>
        <begin position="1"/>
        <end position="10"/>
    </location>
</feature>
<proteinExistence type="predicted"/>
<evidence type="ECO:0000256" key="2">
    <source>
        <dbReference type="ARBA" id="ARBA00012483"/>
    </source>
</evidence>
<protein>
    <recommendedName>
        <fullName evidence="2">RING-type E3 ubiquitin transferase</fullName>
        <ecNumber evidence="2">2.3.2.27</ecNumber>
    </recommendedName>
</protein>
<dbReference type="GeneID" id="140006641"/>
<evidence type="ECO:0000259" key="10">
    <source>
        <dbReference type="PROSITE" id="PS50089"/>
    </source>
</evidence>
<evidence type="ECO:0000313" key="12">
    <source>
        <dbReference type="RefSeq" id="XP_071904984.1"/>
    </source>
</evidence>
<dbReference type="PROSITE" id="PS50089">
    <property type="entry name" value="ZF_RING_2"/>
    <property type="match status" value="1"/>
</dbReference>
<dbReference type="Gene3D" id="3.30.40.10">
    <property type="entry name" value="Zinc/RING finger domain, C3HC4 (zinc finger)"/>
    <property type="match status" value="1"/>
</dbReference>
<dbReference type="Pfam" id="PF13639">
    <property type="entry name" value="zf-RING_2"/>
    <property type="match status" value="1"/>
</dbReference>
<keyword evidence="11" id="KW-1185">Reference proteome</keyword>
<accession>A0ABM4UCH8</accession>
<evidence type="ECO:0000256" key="9">
    <source>
        <dbReference type="SAM" id="MobiDB-lite"/>
    </source>
</evidence>
<dbReference type="InterPro" id="IPR001841">
    <property type="entry name" value="Znf_RING"/>
</dbReference>
<dbReference type="InterPro" id="IPR045191">
    <property type="entry name" value="MBR1/2-like"/>
</dbReference>
<gene>
    <name evidence="12" type="primary">LOC140006641</name>
</gene>
<dbReference type="InterPro" id="IPR013083">
    <property type="entry name" value="Znf_RING/FYVE/PHD"/>
</dbReference>
<evidence type="ECO:0000256" key="5">
    <source>
        <dbReference type="ARBA" id="ARBA00022771"/>
    </source>
</evidence>
<keyword evidence="7" id="KW-0862">Zinc</keyword>
<evidence type="ECO:0000256" key="3">
    <source>
        <dbReference type="ARBA" id="ARBA00022679"/>
    </source>
</evidence>
<feature type="domain" description="RING-type" evidence="10">
    <location>
        <begin position="218"/>
        <end position="259"/>
    </location>
</feature>
<dbReference type="PANTHER" id="PTHR22937">
    <property type="entry name" value="E3 UBIQUITIN-PROTEIN LIGASE RNF165"/>
    <property type="match status" value="1"/>
</dbReference>
<name>A0ABM4UCH8_COFAR</name>
<evidence type="ECO:0000256" key="8">
    <source>
        <dbReference type="PROSITE-ProRule" id="PRU00175"/>
    </source>
</evidence>
<dbReference type="PANTHER" id="PTHR22937:SF163">
    <property type="entry name" value="RING-TYPE E3 UBIQUITIN TRANSFERASE"/>
    <property type="match status" value="1"/>
</dbReference>
<reference evidence="12" key="1">
    <citation type="submission" date="2025-08" db="UniProtKB">
        <authorList>
            <consortium name="RefSeq"/>
        </authorList>
    </citation>
    <scope>IDENTIFICATION</scope>
    <source>
        <tissue evidence="12">Leaves</tissue>
    </source>
</reference>
<dbReference type="Proteomes" id="UP001652660">
    <property type="component" value="Chromosome 5e"/>
</dbReference>
<feature type="compositionally biased region" description="Basic residues" evidence="9">
    <location>
        <begin position="15"/>
        <end position="24"/>
    </location>
</feature>
<dbReference type="SUPFAM" id="SSF57850">
    <property type="entry name" value="RING/U-box"/>
    <property type="match status" value="1"/>
</dbReference>
<keyword evidence="6" id="KW-0833">Ubl conjugation pathway</keyword>
<evidence type="ECO:0000256" key="7">
    <source>
        <dbReference type="ARBA" id="ARBA00022833"/>
    </source>
</evidence>
<dbReference type="RefSeq" id="XP_071904984.1">
    <property type="nucleotide sequence ID" value="XM_072048883.1"/>
</dbReference>
<evidence type="ECO:0000256" key="6">
    <source>
        <dbReference type="ARBA" id="ARBA00022786"/>
    </source>
</evidence>
<keyword evidence="5 8" id="KW-0863">Zinc-finger</keyword>
<organism evidence="11 12">
    <name type="scientific">Coffea arabica</name>
    <name type="common">Arabian coffee</name>
    <dbReference type="NCBI Taxonomy" id="13443"/>
    <lineage>
        <taxon>Eukaryota</taxon>
        <taxon>Viridiplantae</taxon>
        <taxon>Streptophyta</taxon>
        <taxon>Embryophyta</taxon>
        <taxon>Tracheophyta</taxon>
        <taxon>Spermatophyta</taxon>
        <taxon>Magnoliopsida</taxon>
        <taxon>eudicotyledons</taxon>
        <taxon>Gunneridae</taxon>
        <taxon>Pentapetalae</taxon>
        <taxon>asterids</taxon>
        <taxon>lamiids</taxon>
        <taxon>Gentianales</taxon>
        <taxon>Rubiaceae</taxon>
        <taxon>Ixoroideae</taxon>
        <taxon>Gardenieae complex</taxon>
        <taxon>Bertiereae - Coffeeae clade</taxon>
        <taxon>Coffeeae</taxon>
        <taxon>Coffea</taxon>
    </lineage>
</organism>
<keyword evidence="3" id="KW-0808">Transferase</keyword>